<proteinExistence type="predicted"/>
<keyword evidence="2" id="KW-1185">Reference proteome</keyword>
<dbReference type="EMBL" id="PGTZ01000008">
    <property type="protein sequence ID" value="PJI93561.1"/>
    <property type="molecule type" value="Genomic_DNA"/>
</dbReference>
<protein>
    <submittedName>
        <fullName evidence="1">Uncharacterized protein</fullName>
    </submittedName>
</protein>
<dbReference type="AlphaFoldDB" id="A0A2M8WRK0"/>
<name>A0A2M8WRK0_9MICO</name>
<evidence type="ECO:0000313" key="1">
    <source>
        <dbReference type="EMBL" id="PJI93561.1"/>
    </source>
</evidence>
<accession>A0A2M8WRK0</accession>
<sequence>MLGDPRQASDWSRFAYSYDAYRAYFPTGDAMNRLIEEVRRGAAEGALDLKGYGADSLRALLFYGQRYAHWVDSWKLFDEFIASEVVEELRGRIRGPLPITAAWDEPSERRDARLLAHVDAFARRLEGGSASVLARGRLAIAVELDRGDVVKEITVYVQWLVHLLRQVADSPSRRDQRWVASVRRHLEAPVGDLFAVWSVVVNVDVEANRKLFERAKRLAADLGWETLLASVPDEWLDGIRRRWAQVRSGANPASTQFQIVWTPPFTGQLPDAHGRWFYVTGQGYYWTDDDHLVGVLEVGESSAVKDLNQLKVSVEHEGGTATDAFDAARRRAESSVGPVDVVSGALGDLPDLVELARGQLRDTLEVQPAWRLAMGDTGPWTRELRTAWRAAANPTLDERLPALPGEPGLVDRVAYWSPLLHLLVYGLGWQRPDFGLAAWRQAGFPVDDPILNVVSRWWGHDGVADVLSWCVERGGVAVNLRAISGTHPDLADGPPERRVPDDRALAERRASSAWRVTWSGGYDPLHLVSHLGAPLVVTDSQRSIVLVDGTDVPSDEGSVLPRLFLSTPTYEGWYANLLRRDGSRAANGRSVRANVIVEPVGWMGTFRRHEKTGLWFRGRSAIHLWGQ</sequence>
<gene>
    <name evidence="1" type="ORF">CLV34_2137</name>
</gene>
<comment type="caution">
    <text evidence="1">The sequence shown here is derived from an EMBL/GenBank/DDBJ whole genome shotgun (WGS) entry which is preliminary data.</text>
</comment>
<reference evidence="1 2" key="1">
    <citation type="submission" date="2017-11" db="EMBL/GenBank/DDBJ databases">
        <title>Genomic Encyclopedia of Archaeal and Bacterial Type Strains, Phase II (KMG-II): From Individual Species to Whole Genera.</title>
        <authorList>
            <person name="Goeker M."/>
        </authorList>
    </citation>
    <scope>NUCLEOTIDE SEQUENCE [LARGE SCALE GENOMIC DNA]</scope>
    <source>
        <strain evidence="1 2">DSM 22413</strain>
    </source>
</reference>
<evidence type="ECO:0000313" key="2">
    <source>
        <dbReference type="Proteomes" id="UP000231586"/>
    </source>
</evidence>
<dbReference type="Proteomes" id="UP000231586">
    <property type="component" value="Unassembled WGS sequence"/>
</dbReference>
<organism evidence="1 2">
    <name type="scientific">Luteimicrobium subarcticum</name>
    <dbReference type="NCBI Taxonomy" id="620910"/>
    <lineage>
        <taxon>Bacteria</taxon>
        <taxon>Bacillati</taxon>
        <taxon>Actinomycetota</taxon>
        <taxon>Actinomycetes</taxon>
        <taxon>Micrococcales</taxon>
        <taxon>Luteimicrobium</taxon>
    </lineage>
</organism>